<evidence type="ECO:0000313" key="2">
    <source>
        <dbReference type="EMBL" id="KAK3335560.1"/>
    </source>
</evidence>
<feature type="region of interest" description="Disordered" evidence="1">
    <location>
        <begin position="315"/>
        <end position="342"/>
    </location>
</feature>
<sequence>TPPRSPVLDASFRPSPAQGGLFTPVGSQSLLRSCLSSRTPSTSTSDSRKSSRVEWSDPLVSSEQMAEDYDRSPIATKPRDPRVRIADLLSEEFNRSRLATESERLNAAIVGASHESHQSEVSHRGSDYMSKSYDQRNTISEGAEVPYWQTEACREELAGNPFLSDNHSEAEAEAKASHPEDASMYYSDSNDNNMSDNSDTTYTYTANNPEFPSEGLLYMDEAEVARRTKRLREFASVSSSTTHHASPSAAPAGRHPNKVMPNFSYPKTSCVYHTGSPFSVASVTSSAVPARGVAQPEYLESDAGTLPNEAAHLAPDSTAGLFGKPKNETNNNGKKRYSPLSGIPIPEHQTVYDINEAFPASATRPLSGIPVPPSCMPMPMPLSGIPIPSPSDPYFTSEGTPSPFSPLFDIPTSTPPLSGMPLSGIPIPPPKTGNTGNGSGSDSDSFRCRGVETVFRWLARSGDGEGRVATNVADSRHSPHVTARAFADGKEADWNLNAAAAGRYFWATDDPMGSCVAHTGHSEVGHA</sequence>
<dbReference type="AlphaFoldDB" id="A0AAE0J2Z1"/>
<name>A0AAE0J2Z1_9PEZI</name>
<keyword evidence="3" id="KW-1185">Reference proteome</keyword>
<organism evidence="2 3">
    <name type="scientific">Cercophora scortea</name>
    <dbReference type="NCBI Taxonomy" id="314031"/>
    <lineage>
        <taxon>Eukaryota</taxon>
        <taxon>Fungi</taxon>
        <taxon>Dikarya</taxon>
        <taxon>Ascomycota</taxon>
        <taxon>Pezizomycotina</taxon>
        <taxon>Sordariomycetes</taxon>
        <taxon>Sordariomycetidae</taxon>
        <taxon>Sordariales</taxon>
        <taxon>Lasiosphaeriaceae</taxon>
        <taxon>Cercophora</taxon>
    </lineage>
</organism>
<gene>
    <name evidence="2" type="ORF">B0T19DRAFT_406765</name>
</gene>
<feature type="compositionally biased region" description="Low complexity" evidence="1">
    <location>
        <begin position="27"/>
        <end position="45"/>
    </location>
</feature>
<dbReference type="Proteomes" id="UP001286456">
    <property type="component" value="Unassembled WGS sequence"/>
</dbReference>
<feature type="compositionally biased region" description="Low complexity" evidence="1">
    <location>
        <begin position="183"/>
        <end position="203"/>
    </location>
</feature>
<feature type="region of interest" description="Disordered" evidence="1">
    <location>
        <begin position="235"/>
        <end position="257"/>
    </location>
</feature>
<proteinExistence type="predicted"/>
<feature type="compositionally biased region" description="Low complexity" evidence="1">
    <location>
        <begin position="235"/>
        <end position="252"/>
    </location>
</feature>
<feature type="non-terminal residue" evidence="2">
    <location>
        <position position="1"/>
    </location>
</feature>
<accession>A0AAE0J2Z1</accession>
<protein>
    <submittedName>
        <fullName evidence="2">Uncharacterized protein</fullName>
    </submittedName>
</protein>
<feature type="region of interest" description="Disordered" evidence="1">
    <location>
        <begin position="161"/>
        <end position="203"/>
    </location>
</feature>
<dbReference type="EMBL" id="JAUEPO010000001">
    <property type="protein sequence ID" value="KAK3335560.1"/>
    <property type="molecule type" value="Genomic_DNA"/>
</dbReference>
<comment type="caution">
    <text evidence="2">The sequence shown here is derived from an EMBL/GenBank/DDBJ whole genome shotgun (WGS) entry which is preliminary data.</text>
</comment>
<feature type="compositionally biased region" description="Basic and acidic residues" evidence="1">
    <location>
        <begin position="46"/>
        <end position="55"/>
    </location>
</feature>
<reference evidence="2" key="1">
    <citation type="journal article" date="2023" name="Mol. Phylogenet. Evol.">
        <title>Genome-scale phylogeny and comparative genomics of the fungal order Sordariales.</title>
        <authorList>
            <person name="Hensen N."/>
            <person name="Bonometti L."/>
            <person name="Westerberg I."/>
            <person name="Brannstrom I.O."/>
            <person name="Guillou S."/>
            <person name="Cros-Aarteil S."/>
            <person name="Calhoun S."/>
            <person name="Haridas S."/>
            <person name="Kuo A."/>
            <person name="Mondo S."/>
            <person name="Pangilinan J."/>
            <person name="Riley R."/>
            <person name="LaButti K."/>
            <person name="Andreopoulos B."/>
            <person name="Lipzen A."/>
            <person name="Chen C."/>
            <person name="Yan M."/>
            <person name="Daum C."/>
            <person name="Ng V."/>
            <person name="Clum A."/>
            <person name="Steindorff A."/>
            <person name="Ohm R.A."/>
            <person name="Martin F."/>
            <person name="Silar P."/>
            <person name="Natvig D.O."/>
            <person name="Lalanne C."/>
            <person name="Gautier V."/>
            <person name="Ament-Velasquez S.L."/>
            <person name="Kruys A."/>
            <person name="Hutchinson M.I."/>
            <person name="Powell A.J."/>
            <person name="Barry K."/>
            <person name="Miller A.N."/>
            <person name="Grigoriev I.V."/>
            <person name="Debuchy R."/>
            <person name="Gladieux P."/>
            <person name="Hiltunen Thoren M."/>
            <person name="Johannesson H."/>
        </authorList>
    </citation>
    <scope>NUCLEOTIDE SEQUENCE</scope>
    <source>
        <strain evidence="2">SMH4131-1</strain>
    </source>
</reference>
<evidence type="ECO:0000256" key="1">
    <source>
        <dbReference type="SAM" id="MobiDB-lite"/>
    </source>
</evidence>
<feature type="region of interest" description="Disordered" evidence="1">
    <location>
        <begin position="1"/>
        <end position="82"/>
    </location>
</feature>
<feature type="compositionally biased region" description="Basic and acidic residues" evidence="1">
    <location>
        <begin position="166"/>
        <end position="181"/>
    </location>
</feature>
<evidence type="ECO:0000313" key="3">
    <source>
        <dbReference type="Proteomes" id="UP001286456"/>
    </source>
</evidence>
<reference evidence="2" key="2">
    <citation type="submission" date="2023-06" db="EMBL/GenBank/DDBJ databases">
        <authorList>
            <consortium name="Lawrence Berkeley National Laboratory"/>
            <person name="Haridas S."/>
            <person name="Hensen N."/>
            <person name="Bonometti L."/>
            <person name="Westerberg I."/>
            <person name="Brannstrom I.O."/>
            <person name="Guillou S."/>
            <person name="Cros-Aarteil S."/>
            <person name="Calhoun S."/>
            <person name="Kuo A."/>
            <person name="Mondo S."/>
            <person name="Pangilinan J."/>
            <person name="Riley R."/>
            <person name="Labutti K."/>
            <person name="Andreopoulos B."/>
            <person name="Lipzen A."/>
            <person name="Chen C."/>
            <person name="Yanf M."/>
            <person name="Daum C."/>
            <person name="Ng V."/>
            <person name="Clum A."/>
            <person name="Steindorff A."/>
            <person name="Ohm R."/>
            <person name="Martin F."/>
            <person name="Silar P."/>
            <person name="Natvig D."/>
            <person name="Lalanne C."/>
            <person name="Gautier V."/>
            <person name="Ament-Velasquez S.L."/>
            <person name="Kruys A."/>
            <person name="Hutchinson M.I."/>
            <person name="Powell A.J."/>
            <person name="Barry K."/>
            <person name="Miller A.N."/>
            <person name="Grigoriev I.V."/>
            <person name="Debuchy R."/>
            <person name="Gladieux P."/>
            <person name="Thoren M.H."/>
            <person name="Johannesson H."/>
        </authorList>
    </citation>
    <scope>NUCLEOTIDE SEQUENCE</scope>
    <source>
        <strain evidence="2">SMH4131-1</strain>
    </source>
</reference>